<evidence type="ECO:0008006" key="5">
    <source>
        <dbReference type="Google" id="ProtNLM"/>
    </source>
</evidence>
<sequence length="320" mass="35105">MLSLLRSQLVFQVPPPTASFTGQTIIVTGANTGLGLEAARQFVRHDARRVILAVRDMAKGTAAKSDIDSHDNDGKCSVEVWQVDLTSYESVEAFSQRAAGLDRVDVLVANAGVYLFDFSLAEDNEATITVNVLSTLLLGIRLLPKLRETSVALHKPCVMTFAGSFVHKMTTFPERKKEKIFAELARPNARMIDRYNVSKLIQLLLVRELANKVTLSSQDGHVIVSTVNPGLVKTSIMRHARSIFAISDKIFKALLARTPEDGGNTLVHAASGGDETHGQYLDDCSVGRVSSFVSSEEGHLTQQQLWREMCEILRIPEGSL</sequence>
<dbReference type="OrthoDB" id="542013at2759"/>
<gene>
    <name evidence="3" type="ORF">ASPZODRAFT_152775</name>
</gene>
<organism evidence="3 4">
    <name type="scientific">Penicilliopsis zonata CBS 506.65</name>
    <dbReference type="NCBI Taxonomy" id="1073090"/>
    <lineage>
        <taxon>Eukaryota</taxon>
        <taxon>Fungi</taxon>
        <taxon>Dikarya</taxon>
        <taxon>Ascomycota</taxon>
        <taxon>Pezizomycotina</taxon>
        <taxon>Eurotiomycetes</taxon>
        <taxon>Eurotiomycetidae</taxon>
        <taxon>Eurotiales</taxon>
        <taxon>Aspergillaceae</taxon>
        <taxon>Penicilliopsis</taxon>
    </lineage>
</organism>
<dbReference type="GO" id="GO:0016491">
    <property type="term" value="F:oxidoreductase activity"/>
    <property type="evidence" value="ECO:0007669"/>
    <property type="project" value="UniProtKB-KW"/>
</dbReference>
<evidence type="ECO:0000313" key="3">
    <source>
        <dbReference type="EMBL" id="OJJ45785.1"/>
    </source>
</evidence>
<protein>
    <recommendedName>
        <fullName evidence="5">Ketoreductase (KR) domain-containing protein</fullName>
    </recommendedName>
</protein>
<reference evidence="4" key="1">
    <citation type="journal article" date="2017" name="Genome Biol.">
        <title>Comparative genomics reveals high biological diversity and specific adaptations in the industrially and medically important fungal genus Aspergillus.</title>
        <authorList>
            <person name="de Vries R.P."/>
            <person name="Riley R."/>
            <person name="Wiebenga A."/>
            <person name="Aguilar-Osorio G."/>
            <person name="Amillis S."/>
            <person name="Uchima C.A."/>
            <person name="Anderluh G."/>
            <person name="Asadollahi M."/>
            <person name="Askin M."/>
            <person name="Barry K."/>
            <person name="Battaglia E."/>
            <person name="Bayram O."/>
            <person name="Benocci T."/>
            <person name="Braus-Stromeyer S.A."/>
            <person name="Caldana C."/>
            <person name="Canovas D."/>
            <person name="Cerqueira G.C."/>
            <person name="Chen F."/>
            <person name="Chen W."/>
            <person name="Choi C."/>
            <person name="Clum A."/>
            <person name="Dos Santos R.A."/>
            <person name="Damasio A.R."/>
            <person name="Diallinas G."/>
            <person name="Emri T."/>
            <person name="Fekete E."/>
            <person name="Flipphi M."/>
            <person name="Freyberg S."/>
            <person name="Gallo A."/>
            <person name="Gournas C."/>
            <person name="Habgood R."/>
            <person name="Hainaut M."/>
            <person name="Harispe M.L."/>
            <person name="Henrissat B."/>
            <person name="Hilden K.S."/>
            <person name="Hope R."/>
            <person name="Hossain A."/>
            <person name="Karabika E."/>
            <person name="Karaffa L."/>
            <person name="Karanyi Z."/>
            <person name="Krasevec N."/>
            <person name="Kuo A."/>
            <person name="Kusch H."/>
            <person name="LaButti K."/>
            <person name="Lagendijk E.L."/>
            <person name="Lapidus A."/>
            <person name="Levasseur A."/>
            <person name="Lindquist E."/>
            <person name="Lipzen A."/>
            <person name="Logrieco A.F."/>
            <person name="MacCabe A."/>
            <person name="Maekelae M.R."/>
            <person name="Malavazi I."/>
            <person name="Melin P."/>
            <person name="Meyer V."/>
            <person name="Mielnichuk N."/>
            <person name="Miskei M."/>
            <person name="Molnar A.P."/>
            <person name="Mule G."/>
            <person name="Ngan C.Y."/>
            <person name="Orejas M."/>
            <person name="Orosz E."/>
            <person name="Ouedraogo J.P."/>
            <person name="Overkamp K.M."/>
            <person name="Park H.-S."/>
            <person name="Perrone G."/>
            <person name="Piumi F."/>
            <person name="Punt P.J."/>
            <person name="Ram A.F."/>
            <person name="Ramon A."/>
            <person name="Rauscher S."/>
            <person name="Record E."/>
            <person name="Riano-Pachon D.M."/>
            <person name="Robert V."/>
            <person name="Roehrig J."/>
            <person name="Ruller R."/>
            <person name="Salamov A."/>
            <person name="Salih N.S."/>
            <person name="Samson R.A."/>
            <person name="Sandor E."/>
            <person name="Sanguinetti M."/>
            <person name="Schuetze T."/>
            <person name="Sepcic K."/>
            <person name="Shelest E."/>
            <person name="Sherlock G."/>
            <person name="Sophianopoulou V."/>
            <person name="Squina F.M."/>
            <person name="Sun H."/>
            <person name="Susca A."/>
            <person name="Todd R.B."/>
            <person name="Tsang A."/>
            <person name="Unkles S.E."/>
            <person name="van de Wiele N."/>
            <person name="van Rossen-Uffink D."/>
            <person name="Oliveira J.V."/>
            <person name="Vesth T.C."/>
            <person name="Visser J."/>
            <person name="Yu J.-H."/>
            <person name="Zhou M."/>
            <person name="Andersen M.R."/>
            <person name="Archer D.B."/>
            <person name="Baker S.E."/>
            <person name="Benoit I."/>
            <person name="Brakhage A.A."/>
            <person name="Braus G.H."/>
            <person name="Fischer R."/>
            <person name="Frisvad J.C."/>
            <person name="Goldman G.H."/>
            <person name="Houbraken J."/>
            <person name="Oakley B."/>
            <person name="Pocsi I."/>
            <person name="Scazzocchio C."/>
            <person name="Seiboth B."/>
            <person name="vanKuyk P.A."/>
            <person name="Wortman J."/>
            <person name="Dyer P.S."/>
            <person name="Grigoriev I.V."/>
        </authorList>
    </citation>
    <scope>NUCLEOTIDE SEQUENCE [LARGE SCALE GENOMIC DNA]</scope>
    <source>
        <strain evidence="4">CBS 506.65</strain>
    </source>
</reference>
<proteinExistence type="inferred from homology"/>
<dbReference type="InterPro" id="IPR002347">
    <property type="entry name" value="SDR_fam"/>
</dbReference>
<dbReference type="SUPFAM" id="SSF51735">
    <property type="entry name" value="NAD(P)-binding Rossmann-fold domains"/>
    <property type="match status" value="1"/>
</dbReference>
<name>A0A1L9SEV5_9EURO</name>
<dbReference type="Gene3D" id="3.40.50.720">
    <property type="entry name" value="NAD(P)-binding Rossmann-like Domain"/>
    <property type="match status" value="1"/>
</dbReference>
<dbReference type="AlphaFoldDB" id="A0A1L9SEV5"/>
<dbReference type="InterPro" id="IPR036291">
    <property type="entry name" value="NAD(P)-bd_dom_sf"/>
</dbReference>
<dbReference type="RefSeq" id="XP_022580295.1">
    <property type="nucleotide sequence ID" value="XM_022725890.1"/>
</dbReference>
<dbReference type="GeneID" id="34612354"/>
<dbReference type="PANTHER" id="PTHR43157:SF31">
    <property type="entry name" value="PHOSPHATIDYLINOSITOL-GLYCAN BIOSYNTHESIS CLASS F PROTEIN"/>
    <property type="match status" value="1"/>
</dbReference>
<dbReference type="Pfam" id="PF00106">
    <property type="entry name" value="adh_short"/>
    <property type="match status" value="1"/>
</dbReference>
<dbReference type="PRINTS" id="PR00081">
    <property type="entry name" value="GDHRDH"/>
</dbReference>
<keyword evidence="4" id="KW-1185">Reference proteome</keyword>
<comment type="similarity">
    <text evidence="1">Belongs to the short-chain dehydrogenases/reductases (SDR) family.</text>
</comment>
<evidence type="ECO:0000256" key="2">
    <source>
        <dbReference type="ARBA" id="ARBA00023002"/>
    </source>
</evidence>
<evidence type="ECO:0000256" key="1">
    <source>
        <dbReference type="ARBA" id="ARBA00006484"/>
    </source>
</evidence>
<dbReference type="Proteomes" id="UP000184188">
    <property type="component" value="Unassembled WGS sequence"/>
</dbReference>
<dbReference type="STRING" id="1073090.A0A1L9SEV5"/>
<evidence type="ECO:0000313" key="4">
    <source>
        <dbReference type="Proteomes" id="UP000184188"/>
    </source>
</evidence>
<dbReference type="PANTHER" id="PTHR43157">
    <property type="entry name" value="PHOSPHATIDYLINOSITOL-GLYCAN BIOSYNTHESIS CLASS F PROTEIN-RELATED"/>
    <property type="match status" value="1"/>
</dbReference>
<dbReference type="VEuPathDB" id="FungiDB:ASPZODRAFT_152775"/>
<dbReference type="EMBL" id="KV878344">
    <property type="protein sequence ID" value="OJJ45785.1"/>
    <property type="molecule type" value="Genomic_DNA"/>
</dbReference>
<keyword evidence="2" id="KW-0560">Oxidoreductase</keyword>
<accession>A0A1L9SEV5</accession>